<comment type="caution">
    <text evidence="7">The sequence shown here is derived from an EMBL/GenBank/DDBJ whole genome shotgun (WGS) entry which is preliminary data.</text>
</comment>
<dbReference type="Proteomes" id="UP000792457">
    <property type="component" value="Unassembled WGS sequence"/>
</dbReference>
<comment type="subcellular location">
    <subcellularLocation>
        <location evidence="1">Cell membrane</location>
        <topology evidence="1">Multi-pass membrane protein</topology>
    </subcellularLocation>
</comment>
<dbReference type="InterPro" id="IPR021910">
    <property type="entry name" value="NGX6/PGAP6/MYMK"/>
</dbReference>
<keyword evidence="6" id="KW-0472">Membrane</keyword>
<dbReference type="OrthoDB" id="69646at2759"/>
<feature type="non-terminal residue" evidence="7">
    <location>
        <position position="166"/>
    </location>
</feature>
<dbReference type="GO" id="GO:0005886">
    <property type="term" value="C:plasma membrane"/>
    <property type="evidence" value="ECO:0007669"/>
    <property type="project" value="UniProtKB-SubCell"/>
</dbReference>
<evidence type="ECO:0000256" key="1">
    <source>
        <dbReference type="ARBA" id="ARBA00004651"/>
    </source>
</evidence>
<keyword evidence="8" id="KW-1185">Reference proteome</keyword>
<dbReference type="PANTHER" id="PTHR14319">
    <property type="entry name" value="FIVE-SPAN TRANSMEMBRANE PROTEIN M83"/>
    <property type="match status" value="1"/>
</dbReference>
<keyword evidence="3" id="KW-1003">Cell membrane</keyword>
<keyword evidence="4" id="KW-0812">Transmembrane</keyword>
<dbReference type="EMBL" id="KZ308510">
    <property type="protein sequence ID" value="KAG8230769.1"/>
    <property type="molecule type" value="Genomic_DNA"/>
</dbReference>
<evidence type="ECO:0000256" key="3">
    <source>
        <dbReference type="ARBA" id="ARBA00022475"/>
    </source>
</evidence>
<protein>
    <submittedName>
        <fullName evidence="7">Uncharacterized protein</fullName>
    </submittedName>
</protein>
<evidence type="ECO:0000313" key="8">
    <source>
        <dbReference type="Proteomes" id="UP000792457"/>
    </source>
</evidence>
<evidence type="ECO:0000313" key="7">
    <source>
        <dbReference type="EMBL" id="KAG8230769.1"/>
    </source>
</evidence>
<reference evidence="7" key="2">
    <citation type="submission" date="2017-10" db="EMBL/GenBank/DDBJ databases">
        <title>Ladona fulva Genome sequencing and assembly.</title>
        <authorList>
            <person name="Murali S."/>
            <person name="Richards S."/>
            <person name="Bandaranaike D."/>
            <person name="Bellair M."/>
            <person name="Blankenburg K."/>
            <person name="Chao H."/>
            <person name="Dinh H."/>
            <person name="Doddapaneni H."/>
            <person name="Dugan-Rocha S."/>
            <person name="Elkadiri S."/>
            <person name="Gnanaolivu R."/>
            <person name="Hernandez B."/>
            <person name="Skinner E."/>
            <person name="Javaid M."/>
            <person name="Lee S."/>
            <person name="Li M."/>
            <person name="Ming W."/>
            <person name="Munidasa M."/>
            <person name="Muniz J."/>
            <person name="Nguyen L."/>
            <person name="Hughes D."/>
            <person name="Osuji N."/>
            <person name="Pu L.-L."/>
            <person name="Puazo M."/>
            <person name="Qu C."/>
            <person name="Quiroz J."/>
            <person name="Raj R."/>
            <person name="Weissenberger G."/>
            <person name="Xin Y."/>
            <person name="Zou X."/>
            <person name="Han Y."/>
            <person name="Worley K."/>
            <person name="Muzny D."/>
            <person name="Gibbs R."/>
        </authorList>
    </citation>
    <scope>NUCLEOTIDE SEQUENCE</scope>
    <source>
        <strain evidence="7">Sampled in the wild</strain>
    </source>
</reference>
<keyword evidence="5" id="KW-1133">Transmembrane helix</keyword>
<name>A0A8K0K929_LADFU</name>
<evidence type="ECO:0000256" key="4">
    <source>
        <dbReference type="ARBA" id="ARBA00022692"/>
    </source>
</evidence>
<evidence type="ECO:0000256" key="5">
    <source>
        <dbReference type="ARBA" id="ARBA00022989"/>
    </source>
</evidence>
<reference evidence="7" key="1">
    <citation type="submission" date="2013-04" db="EMBL/GenBank/DDBJ databases">
        <authorList>
            <person name="Qu J."/>
            <person name="Murali S.C."/>
            <person name="Bandaranaike D."/>
            <person name="Bellair M."/>
            <person name="Blankenburg K."/>
            <person name="Chao H."/>
            <person name="Dinh H."/>
            <person name="Doddapaneni H."/>
            <person name="Downs B."/>
            <person name="Dugan-Rocha S."/>
            <person name="Elkadiri S."/>
            <person name="Gnanaolivu R.D."/>
            <person name="Hernandez B."/>
            <person name="Javaid M."/>
            <person name="Jayaseelan J.C."/>
            <person name="Lee S."/>
            <person name="Li M."/>
            <person name="Ming W."/>
            <person name="Munidasa M."/>
            <person name="Muniz J."/>
            <person name="Nguyen L."/>
            <person name="Ongeri F."/>
            <person name="Osuji N."/>
            <person name="Pu L.-L."/>
            <person name="Puazo M."/>
            <person name="Qu C."/>
            <person name="Quiroz J."/>
            <person name="Raj R."/>
            <person name="Weissenberger G."/>
            <person name="Xin Y."/>
            <person name="Zou X."/>
            <person name="Han Y."/>
            <person name="Richards S."/>
            <person name="Worley K."/>
            <person name="Muzny D."/>
            <person name="Gibbs R."/>
        </authorList>
    </citation>
    <scope>NUCLEOTIDE SEQUENCE</scope>
    <source>
        <strain evidence="7">Sampled in the wild</strain>
    </source>
</reference>
<gene>
    <name evidence="7" type="ORF">J437_LFUL019540</name>
</gene>
<organism evidence="7 8">
    <name type="scientific">Ladona fulva</name>
    <name type="common">Scarce chaser dragonfly</name>
    <name type="synonym">Libellula fulva</name>
    <dbReference type="NCBI Taxonomy" id="123851"/>
    <lineage>
        <taxon>Eukaryota</taxon>
        <taxon>Metazoa</taxon>
        <taxon>Ecdysozoa</taxon>
        <taxon>Arthropoda</taxon>
        <taxon>Hexapoda</taxon>
        <taxon>Insecta</taxon>
        <taxon>Pterygota</taxon>
        <taxon>Palaeoptera</taxon>
        <taxon>Odonata</taxon>
        <taxon>Epiprocta</taxon>
        <taxon>Anisoptera</taxon>
        <taxon>Libelluloidea</taxon>
        <taxon>Libellulidae</taxon>
        <taxon>Ladona</taxon>
    </lineage>
</organism>
<dbReference type="PANTHER" id="PTHR14319:SF3">
    <property type="entry name" value="TRANSMEMBRANE PROTEIN-LIKE PROTEIN"/>
    <property type="match status" value="1"/>
</dbReference>
<dbReference type="AlphaFoldDB" id="A0A8K0K929"/>
<comment type="similarity">
    <text evidence="2">Belongs to the TMEM8 family.</text>
</comment>
<accession>A0A8K0K929</accession>
<evidence type="ECO:0000256" key="6">
    <source>
        <dbReference type="ARBA" id="ARBA00023136"/>
    </source>
</evidence>
<proteinExistence type="inferred from homology"/>
<sequence length="166" mass="18612">MDVLMHSSKNARMIGIGILKIYLWILSLTLLVALEATGTNGILPEASQEGILRPFRSYSDLTIFHYDVPVEVTQVTWEFAAFADSPTCLAKEVQIYIQHGSYPIINPNNSSFPEEAYIGRTSLHHLTATASFEPRNTSVFHIPNPFPGGWFAAAFISDWDLHMKQE</sequence>
<evidence type="ECO:0000256" key="2">
    <source>
        <dbReference type="ARBA" id="ARBA00005542"/>
    </source>
</evidence>